<organism evidence="2 3">
    <name type="scientific">Rotaria sordida</name>
    <dbReference type="NCBI Taxonomy" id="392033"/>
    <lineage>
        <taxon>Eukaryota</taxon>
        <taxon>Metazoa</taxon>
        <taxon>Spiralia</taxon>
        <taxon>Gnathifera</taxon>
        <taxon>Rotifera</taxon>
        <taxon>Eurotatoria</taxon>
        <taxon>Bdelloidea</taxon>
        <taxon>Philodinida</taxon>
        <taxon>Philodinidae</taxon>
        <taxon>Rotaria</taxon>
    </lineage>
</organism>
<name>A0A815XT84_9BILA</name>
<dbReference type="InterPro" id="IPR000157">
    <property type="entry name" value="TIR_dom"/>
</dbReference>
<dbReference type="Pfam" id="PF13676">
    <property type="entry name" value="TIR_2"/>
    <property type="match status" value="1"/>
</dbReference>
<protein>
    <recommendedName>
        <fullName evidence="1">TIR domain-containing protein</fullName>
    </recommendedName>
</protein>
<comment type="caution">
    <text evidence="2">The sequence shown here is derived from an EMBL/GenBank/DDBJ whole genome shotgun (WGS) entry which is preliminary data.</text>
</comment>
<feature type="non-terminal residue" evidence="2">
    <location>
        <position position="138"/>
    </location>
</feature>
<evidence type="ECO:0000259" key="1">
    <source>
        <dbReference type="PROSITE" id="PS50104"/>
    </source>
</evidence>
<dbReference type="GO" id="GO:0007165">
    <property type="term" value="P:signal transduction"/>
    <property type="evidence" value="ECO:0007669"/>
    <property type="project" value="InterPro"/>
</dbReference>
<accession>A0A815XT84</accession>
<dbReference type="Gene3D" id="3.40.50.10140">
    <property type="entry name" value="Toll/interleukin-1 receptor homology (TIR) domain"/>
    <property type="match status" value="1"/>
</dbReference>
<dbReference type="AlphaFoldDB" id="A0A815XT84"/>
<feature type="domain" description="TIR" evidence="1">
    <location>
        <begin position="7"/>
        <end position="123"/>
    </location>
</feature>
<dbReference type="PROSITE" id="PS50104">
    <property type="entry name" value="TIR"/>
    <property type="match status" value="1"/>
</dbReference>
<evidence type="ECO:0000313" key="2">
    <source>
        <dbReference type="EMBL" id="CAF1561465.1"/>
    </source>
</evidence>
<reference evidence="2" key="1">
    <citation type="submission" date="2021-02" db="EMBL/GenBank/DDBJ databases">
        <authorList>
            <person name="Nowell W R."/>
        </authorList>
    </citation>
    <scope>NUCLEOTIDE SEQUENCE</scope>
</reference>
<sequence>MFGNMADAFNIIISCSVNDKTFSQLLADRLIDEGYLVHVNRYNATTAIIRQKFQKSDLILVLFSQNYTTDENCLADLKFAQTIKKKILPVFLTKNFLEQDWIQYITTQELYYELFEEEIRFELDENFDLKYDKLLIEI</sequence>
<dbReference type="EMBL" id="CAJNOU010012393">
    <property type="protein sequence ID" value="CAF1561465.1"/>
    <property type="molecule type" value="Genomic_DNA"/>
</dbReference>
<dbReference type="Proteomes" id="UP000663889">
    <property type="component" value="Unassembled WGS sequence"/>
</dbReference>
<dbReference type="InterPro" id="IPR035897">
    <property type="entry name" value="Toll_tir_struct_dom_sf"/>
</dbReference>
<proteinExistence type="predicted"/>
<gene>
    <name evidence="2" type="ORF">SEV965_LOCUS39168</name>
</gene>
<evidence type="ECO:0000313" key="3">
    <source>
        <dbReference type="Proteomes" id="UP000663889"/>
    </source>
</evidence>
<dbReference type="SUPFAM" id="SSF52200">
    <property type="entry name" value="Toll/Interleukin receptor TIR domain"/>
    <property type="match status" value="1"/>
</dbReference>